<evidence type="ECO:0008006" key="4">
    <source>
        <dbReference type="Google" id="ProtNLM"/>
    </source>
</evidence>
<evidence type="ECO:0000313" key="3">
    <source>
        <dbReference type="Proteomes" id="UP001218788"/>
    </source>
</evidence>
<keyword evidence="1" id="KW-0732">Signal</keyword>
<dbReference type="RefSeq" id="WP_273642653.1">
    <property type="nucleotide sequence ID" value="NZ_JAQQXP010000003.1"/>
</dbReference>
<dbReference type="Proteomes" id="UP001218788">
    <property type="component" value="Unassembled WGS sequence"/>
</dbReference>
<evidence type="ECO:0000313" key="2">
    <source>
        <dbReference type="EMBL" id="MDC8832796.1"/>
    </source>
</evidence>
<gene>
    <name evidence="2" type="ORF">OIK42_18750</name>
</gene>
<evidence type="ECO:0000256" key="1">
    <source>
        <dbReference type="SAM" id="SignalP"/>
    </source>
</evidence>
<protein>
    <recommendedName>
        <fullName evidence="4">PEP-CTERM sorting domain-containing protein</fullName>
    </recommendedName>
</protein>
<accession>A0ABT5L8B9</accession>
<comment type="caution">
    <text evidence="2">The sequence shown here is derived from an EMBL/GenBank/DDBJ whole genome shotgun (WGS) entry which is preliminary data.</text>
</comment>
<dbReference type="EMBL" id="JAQQXP010000003">
    <property type="protein sequence ID" value="MDC8832796.1"/>
    <property type="molecule type" value="Genomic_DNA"/>
</dbReference>
<reference evidence="2 3" key="1">
    <citation type="submission" date="2022-10" db="EMBL/GenBank/DDBJ databases">
        <title>Alteromonas sp. chi3 Genome sequencing.</title>
        <authorList>
            <person name="Park S."/>
        </authorList>
    </citation>
    <scope>NUCLEOTIDE SEQUENCE [LARGE SCALE GENOMIC DNA]</scope>
    <source>
        <strain evidence="3">chi3</strain>
    </source>
</reference>
<sequence>MKLYYTKSILVVTALIIATPITAIASTDCNVNGCDSWRAASTYDLTNSQDGYGINSRDGQGVYDSSVDPTGSTVVVNGVSISVTAWSDTAGSDDNTVESASLSGPYGEGLGIENADEQSFDSHSHSHSIDNEGHSYRWENGGWRETGFIPDYDMVLFSFSEEVQLNGAAFSWLGAHSSSQQVTVAGLSDVSQLTSGSASWSDIASSVGTALKGSFGITGSYGNYHSDFTTTGFSKYWLVGAYNSIFAYVDGFSQGDDKFKLSSIGFSKAQGSTNDDNADPVSAPGTLALMLLAGGFAVWQRKSKQLGA</sequence>
<dbReference type="InterPro" id="IPR049672">
    <property type="entry name" value="Xrt_dep_XDP1"/>
</dbReference>
<keyword evidence="3" id="KW-1185">Reference proteome</keyword>
<dbReference type="NCBIfam" id="NF041927">
    <property type="entry name" value="Xrt_dep_XDP1"/>
    <property type="match status" value="1"/>
</dbReference>
<feature type="chain" id="PRO_5045761109" description="PEP-CTERM sorting domain-containing protein" evidence="1">
    <location>
        <begin position="26"/>
        <end position="308"/>
    </location>
</feature>
<organism evidence="2 3">
    <name type="scientific">Alteromonas gilva</name>
    <dbReference type="NCBI Taxonomy" id="2987522"/>
    <lineage>
        <taxon>Bacteria</taxon>
        <taxon>Pseudomonadati</taxon>
        <taxon>Pseudomonadota</taxon>
        <taxon>Gammaproteobacteria</taxon>
        <taxon>Alteromonadales</taxon>
        <taxon>Alteromonadaceae</taxon>
        <taxon>Alteromonas/Salinimonas group</taxon>
        <taxon>Alteromonas</taxon>
    </lineage>
</organism>
<feature type="signal peptide" evidence="1">
    <location>
        <begin position="1"/>
        <end position="25"/>
    </location>
</feature>
<proteinExistence type="predicted"/>
<name>A0ABT5L8B9_9ALTE</name>